<evidence type="ECO:0000313" key="2">
    <source>
        <dbReference type="Proteomes" id="UP001652661"/>
    </source>
</evidence>
<keyword evidence="2" id="KW-1185">Reference proteome</keyword>
<feature type="signal peptide" evidence="1">
    <location>
        <begin position="1"/>
        <end position="36"/>
    </location>
</feature>
<sequence length="152" mass="16649">MRRERVLPLAQPMLLLLWPLMLLLLLPLMLLPGTHLSGAVAAAAVATSSVDKDVAPVGDVKTDLLSFEQEIGGSAVRQGTVRNLLPGQQRRRRRGIFFSGSFTGFPFAAWSGGYSWSFPGYPYNYYGSTPGYYGYGSGYYPGYLGYQKIIIG</sequence>
<reference evidence="3" key="1">
    <citation type="submission" date="2025-08" db="UniProtKB">
        <authorList>
            <consortium name="RefSeq"/>
        </authorList>
    </citation>
    <scope>IDENTIFICATION</scope>
    <source>
        <strain evidence="3">14028-0561.14</strain>
        <tissue evidence="3">Whole fly</tissue>
    </source>
</reference>
<keyword evidence="1" id="KW-0732">Signal</keyword>
<dbReference type="AlphaFoldDB" id="A0A6P4ICF7"/>
<evidence type="ECO:0000313" key="3">
    <source>
        <dbReference type="RefSeq" id="XP_017021429.2"/>
    </source>
</evidence>
<accession>A0A6P4ICF7</accession>
<feature type="chain" id="PRO_5045782819" evidence="1">
    <location>
        <begin position="37"/>
        <end position="152"/>
    </location>
</feature>
<proteinExistence type="predicted"/>
<evidence type="ECO:0000256" key="1">
    <source>
        <dbReference type="SAM" id="SignalP"/>
    </source>
</evidence>
<dbReference type="RefSeq" id="XP_017021429.2">
    <property type="nucleotide sequence ID" value="XM_017165940.2"/>
</dbReference>
<organism evidence="2 3">
    <name type="scientific">Drosophila kikkawai</name>
    <name type="common">Fruit fly</name>
    <dbReference type="NCBI Taxonomy" id="30033"/>
    <lineage>
        <taxon>Eukaryota</taxon>
        <taxon>Metazoa</taxon>
        <taxon>Ecdysozoa</taxon>
        <taxon>Arthropoda</taxon>
        <taxon>Hexapoda</taxon>
        <taxon>Insecta</taxon>
        <taxon>Pterygota</taxon>
        <taxon>Neoptera</taxon>
        <taxon>Endopterygota</taxon>
        <taxon>Diptera</taxon>
        <taxon>Brachycera</taxon>
        <taxon>Muscomorpha</taxon>
        <taxon>Ephydroidea</taxon>
        <taxon>Drosophilidae</taxon>
        <taxon>Drosophila</taxon>
        <taxon>Sophophora</taxon>
    </lineage>
</organism>
<protein>
    <submittedName>
        <fullName evidence="3">Uncharacterized protein</fullName>
    </submittedName>
</protein>
<dbReference type="GeneID" id="108074068"/>
<gene>
    <name evidence="3" type="primary">LOC108074068</name>
</gene>
<name>A0A6P4ICF7_DROKI</name>
<dbReference type="OrthoDB" id="7872214at2759"/>
<dbReference type="Proteomes" id="UP001652661">
    <property type="component" value="Chromosome 3R"/>
</dbReference>